<dbReference type="InterPro" id="IPR018958">
    <property type="entry name" value="Knr4/Smi1-like_dom"/>
</dbReference>
<reference evidence="2 3" key="1">
    <citation type="submission" date="2019-09" db="EMBL/GenBank/DDBJ databases">
        <title>FDA dAtabase for Regulatory Grade micrObial Sequences (FDA-ARGOS): Supporting development and validation of Infectious Disease Dx tests.</title>
        <authorList>
            <person name="Sciortino C."/>
            <person name="Tallon L."/>
            <person name="Sadzewicz L."/>
            <person name="Vavikolanu K."/>
            <person name="Mehta A."/>
            <person name="Aluvathingal J."/>
            <person name="Nadendla S."/>
            <person name="Nandy P."/>
            <person name="Geyer C."/>
            <person name="Yan Y."/>
            <person name="Sichtig H."/>
        </authorList>
    </citation>
    <scope>NUCLEOTIDE SEQUENCE [LARGE SCALE GENOMIC DNA]</scope>
    <source>
        <strain evidence="2 3">FDAARGOS_664</strain>
    </source>
</reference>
<accession>A0A5P2HCC1</accession>
<dbReference type="InterPro" id="IPR037883">
    <property type="entry name" value="Knr4/Smi1-like_sf"/>
</dbReference>
<dbReference type="Pfam" id="PF09346">
    <property type="entry name" value="SMI1_KNR4"/>
    <property type="match status" value="1"/>
</dbReference>
<dbReference type="OrthoDB" id="7000280at2"/>
<organism evidence="2 3">
    <name type="scientific">Cupriavidus pauculus</name>
    <dbReference type="NCBI Taxonomy" id="82633"/>
    <lineage>
        <taxon>Bacteria</taxon>
        <taxon>Pseudomonadati</taxon>
        <taxon>Pseudomonadota</taxon>
        <taxon>Betaproteobacteria</taxon>
        <taxon>Burkholderiales</taxon>
        <taxon>Burkholderiaceae</taxon>
        <taxon>Cupriavidus</taxon>
    </lineage>
</organism>
<gene>
    <name evidence="2" type="ORF">FOB72_23495</name>
</gene>
<dbReference type="AlphaFoldDB" id="A0A5P2HCC1"/>
<evidence type="ECO:0000313" key="2">
    <source>
        <dbReference type="EMBL" id="QET05025.1"/>
    </source>
</evidence>
<evidence type="ECO:0000313" key="3">
    <source>
        <dbReference type="Proteomes" id="UP000322822"/>
    </source>
</evidence>
<sequence>MISETRTWFKAEGATTEAIAALRSASPIGVPERYYELLAFSNGGEGPLPVQPHNFCLDTAEMAAASARDGSHQEFFAKFFVFGGNGAGELIAFDTRADAPWPIVAIDMTNINLEESVMLVASEFEEFVAMIGLETGN</sequence>
<dbReference type="EMBL" id="CP044067">
    <property type="protein sequence ID" value="QET05025.1"/>
    <property type="molecule type" value="Genomic_DNA"/>
</dbReference>
<dbReference type="RefSeq" id="WP_150375085.1">
    <property type="nucleotide sequence ID" value="NZ_CP044067.1"/>
</dbReference>
<evidence type="ECO:0000259" key="1">
    <source>
        <dbReference type="Pfam" id="PF09346"/>
    </source>
</evidence>
<protein>
    <submittedName>
        <fullName evidence="2">SMI1/KNR4 family protein</fullName>
    </submittedName>
</protein>
<dbReference type="SUPFAM" id="SSF160631">
    <property type="entry name" value="SMI1/KNR4-like"/>
    <property type="match status" value="1"/>
</dbReference>
<feature type="domain" description="Knr4/Smi1-like" evidence="1">
    <location>
        <begin position="13"/>
        <end position="129"/>
    </location>
</feature>
<dbReference type="Gene3D" id="3.40.1580.10">
    <property type="entry name" value="SMI1/KNR4-like"/>
    <property type="match status" value="1"/>
</dbReference>
<name>A0A5P2HCC1_9BURK</name>
<proteinExistence type="predicted"/>
<dbReference type="Proteomes" id="UP000322822">
    <property type="component" value="Chromosome 2"/>
</dbReference>